<dbReference type="EMBL" id="KP638403">
    <property type="protein sequence ID" value="AKC01921.1"/>
    <property type="molecule type" value="Genomic_RNA"/>
</dbReference>
<dbReference type="RefSeq" id="YP_009665170.1">
    <property type="nucleotide sequence ID" value="NC_043185.1"/>
</dbReference>
<evidence type="ECO:0000313" key="2">
    <source>
        <dbReference type="Proteomes" id="UP000172887"/>
    </source>
</evidence>
<dbReference type="Proteomes" id="UP000172887">
    <property type="component" value="Genome"/>
</dbReference>
<sequence>MTLLKSRLNDFDIPIARYVTHDELDQQTQLRRKRGILPIISTGSNANQIVMRHAFIFAYPGQEILTTSPMLADLINKTKKVTRSQVGDMLREIFMRKDTVQIGSEFRQAEYKVREDIDCQLYTLESDFMIDDLVDGQHIRLKFPIVDLPVDTIRDEIIQDFVHIRQDKPLGFARIRNITLKGGQEAVLNDLREPSLFRISSRQIDVASVSTSNPYDRPIQLYRGGQLKLLWSTQPEILAVQPNLIIYVGGAPGDWVNHYSKVNSKSKWVCIDRQVPLYPCQHINNYVTVDNAASLLTYIEDSSRVMVIWDVRKLRPSGMSREEWNTVVSSEYDLAKTFLNACLAKFTKVFCHVKLRPEYQNSQTRYIAGTKIKLQAFNRLDSHETRCVGWITEVIDAYIATEQYISLVDQTYNKLRDSNYSLDLRVVSMRLQEAVSKKVSPNDFLQVPSDKMVALFSLSNALNIGNKDQIFKKVSQGAIVTLEYGGLERQGETFGTVIDGREYSDFSVDILDDVTRHDCTLQPLWHMFAVSQMDYVGDSLYSVVLATRPRHTYEQETSVTTEMVKAVSTHLKLNYFPDDQDRVYTVRKEVIDTHAKKYGIVGIGSRGDYRTLNDKFKERRSVSGHLLYVLVGACLYPMGVRKYVQVIINNSQNMSIGTELKNLTEERNRWHYILDYILATYAAEKLLSEMVTGLTNPWNVERCYRAIRIVREQLEAYLQCPSSVPVILIPAMGGKSTLSTQLDYLHDIDDWYEKTGFFRKREVGMTQQEEEDAYDQVLDTILRDWRSMRAKDVLLCHTVSQAQHLNARILGGFVPSKRLRRIVTQKEKPHAFRVMVSNMNIRDISEIDHTVYDSFSVLKELVVDVAKKAVCKS</sequence>
<reference evidence="1 2" key="1">
    <citation type="journal article" date="2015" name="Genome Announc.">
        <title>Near-Full-Length Genome Sequence of a Novel Reovirus from the Chinese Mitten Crab, Eriocheir sinensis.</title>
        <authorList>
            <person name="Shen H."/>
            <person name="Ma Y."/>
            <person name="Hu Y."/>
        </authorList>
    </citation>
    <scope>NUCLEOTIDE SEQUENCE [LARGE SCALE GENOMIC DNA]</scope>
    <source>
        <strain evidence="1 2">WX-2012</strain>
    </source>
</reference>
<proteinExistence type="predicted"/>
<name>A0A0E3T4K9_ESRV</name>
<dbReference type="KEGG" id="vg:40525362"/>
<evidence type="ECO:0000313" key="1">
    <source>
        <dbReference type="EMBL" id="AKC01921.1"/>
    </source>
</evidence>
<organismHost>
    <name type="scientific">Eriocheir sinensis</name>
    <name type="common">Chinese mitten crab</name>
    <dbReference type="NCBI Taxonomy" id="95602"/>
</organismHost>
<accession>A0A0E3T4K9</accession>
<dbReference type="Gene3D" id="3.40.50.150">
    <property type="entry name" value="Vaccinia Virus protein VP39"/>
    <property type="match status" value="1"/>
</dbReference>
<keyword evidence="2" id="KW-1185">Reference proteome</keyword>
<dbReference type="SUPFAM" id="SSF53335">
    <property type="entry name" value="S-adenosyl-L-methionine-dependent methyltransferases"/>
    <property type="match status" value="1"/>
</dbReference>
<dbReference type="GeneID" id="40525362"/>
<dbReference type="InterPro" id="IPR029063">
    <property type="entry name" value="SAM-dependent_MTases_sf"/>
</dbReference>
<organism evidence="1 2">
    <name type="scientific">Eriocheir sinensis reovirus</name>
    <name type="common">EsRV</name>
    <dbReference type="NCBI Taxonomy" id="273810"/>
    <lineage>
        <taxon>Viruses</taxon>
        <taxon>Riboviria</taxon>
        <taxon>Orthornavirae</taxon>
        <taxon>Duplornaviricota</taxon>
        <taxon>Resentoviricetes</taxon>
        <taxon>Reovirales</taxon>
        <taxon>Sedoreoviridae</taxon>
        <taxon>Cardoreovirus</taxon>
        <taxon>Cardoreovirus eriocheiris</taxon>
    </lineage>
</organism>
<protein>
    <submittedName>
        <fullName evidence="1">VP2</fullName>
    </submittedName>
</protein>